<evidence type="ECO:0000256" key="1">
    <source>
        <dbReference type="ARBA" id="ARBA00006739"/>
    </source>
</evidence>
<organism evidence="5 6">
    <name type="scientific">Chitinophaga flava</name>
    <dbReference type="NCBI Taxonomy" id="2259036"/>
    <lineage>
        <taxon>Bacteria</taxon>
        <taxon>Pseudomonadati</taxon>
        <taxon>Bacteroidota</taxon>
        <taxon>Chitinophagia</taxon>
        <taxon>Chitinophagales</taxon>
        <taxon>Chitinophagaceae</taxon>
        <taxon>Chitinophaga</taxon>
    </lineage>
</organism>
<protein>
    <submittedName>
        <fullName evidence="5">Amylovoran biosynthesis protein AmsE</fullName>
    </submittedName>
</protein>
<keyword evidence="3" id="KW-0808">Transferase</keyword>
<name>A0A365Y647_9BACT</name>
<comment type="caution">
    <text evidence="5">The sequence shown here is derived from an EMBL/GenBank/DDBJ whole genome shotgun (WGS) entry which is preliminary data.</text>
</comment>
<dbReference type="Proteomes" id="UP000253410">
    <property type="component" value="Unassembled WGS sequence"/>
</dbReference>
<dbReference type="OrthoDB" id="9815829at2"/>
<keyword evidence="2" id="KW-0328">Glycosyltransferase</keyword>
<dbReference type="RefSeq" id="WP_113616394.1">
    <property type="nucleotide sequence ID" value="NZ_QFFJ01000001.1"/>
</dbReference>
<dbReference type="Gene3D" id="3.90.550.10">
    <property type="entry name" value="Spore Coat Polysaccharide Biosynthesis Protein SpsA, Chain A"/>
    <property type="match status" value="1"/>
</dbReference>
<dbReference type="PANTHER" id="PTHR43685">
    <property type="entry name" value="GLYCOSYLTRANSFERASE"/>
    <property type="match status" value="1"/>
</dbReference>
<dbReference type="Pfam" id="PF00535">
    <property type="entry name" value="Glycos_transf_2"/>
    <property type="match status" value="1"/>
</dbReference>
<keyword evidence="6" id="KW-1185">Reference proteome</keyword>
<evidence type="ECO:0000256" key="2">
    <source>
        <dbReference type="ARBA" id="ARBA00022676"/>
    </source>
</evidence>
<dbReference type="GO" id="GO:0016757">
    <property type="term" value="F:glycosyltransferase activity"/>
    <property type="evidence" value="ECO:0007669"/>
    <property type="project" value="UniProtKB-KW"/>
</dbReference>
<dbReference type="SUPFAM" id="SSF53448">
    <property type="entry name" value="Nucleotide-diphospho-sugar transferases"/>
    <property type="match status" value="1"/>
</dbReference>
<comment type="similarity">
    <text evidence="1">Belongs to the glycosyltransferase 2 family.</text>
</comment>
<gene>
    <name evidence="5" type="ORF">DF182_15035</name>
</gene>
<evidence type="ECO:0000259" key="4">
    <source>
        <dbReference type="Pfam" id="PF00535"/>
    </source>
</evidence>
<evidence type="ECO:0000313" key="5">
    <source>
        <dbReference type="EMBL" id="RBL93808.1"/>
    </source>
</evidence>
<evidence type="ECO:0000256" key="3">
    <source>
        <dbReference type="ARBA" id="ARBA00022679"/>
    </source>
</evidence>
<accession>A0A365Y647</accession>
<dbReference type="PANTHER" id="PTHR43685:SF5">
    <property type="entry name" value="GLYCOSYLTRANSFERASE EPSE-RELATED"/>
    <property type="match status" value="1"/>
</dbReference>
<dbReference type="InterPro" id="IPR029044">
    <property type="entry name" value="Nucleotide-diphossugar_trans"/>
</dbReference>
<feature type="domain" description="Glycosyltransferase 2-like" evidence="4">
    <location>
        <begin position="6"/>
        <end position="156"/>
    </location>
</feature>
<dbReference type="EMBL" id="QFFJ01000001">
    <property type="protein sequence ID" value="RBL93808.1"/>
    <property type="molecule type" value="Genomic_DNA"/>
</dbReference>
<sequence length="268" mass="31190">MSVYFKENPGFLRASLESIFNQSHMPDEVVLVKDGPLTPELDVVIEEYRKRWVDGFHIVPLEKNVGLGRALQIGIMHCQYDYIARMDSDDICYLDRFEKQVLFIAQNRNISVLGTGIMEFNEQPNDMSSVKILPSSNAELVKYAGKRCPFNHSSVMLNKAAIIAAGSYQEMPFLEDYYLWLRVMKKGYEFANLPEPLLYFRIGNDVIGRRQGWGYARNEMNLFWRGYKEQLISTGNFLYATFFRLPLRLLPKKALSFIYHRLLRQQTA</sequence>
<dbReference type="InterPro" id="IPR001173">
    <property type="entry name" value="Glyco_trans_2-like"/>
</dbReference>
<evidence type="ECO:0000313" key="6">
    <source>
        <dbReference type="Proteomes" id="UP000253410"/>
    </source>
</evidence>
<reference evidence="5 6" key="1">
    <citation type="submission" date="2018-05" db="EMBL/GenBank/DDBJ databases">
        <title>Chitinophaga sp. K3CV102501T nov., isolated from isolated from a monsoon evergreen broad-leaved forest soil.</title>
        <authorList>
            <person name="Lv Y."/>
        </authorList>
    </citation>
    <scope>NUCLEOTIDE SEQUENCE [LARGE SCALE GENOMIC DNA]</scope>
    <source>
        <strain evidence="5 6">GDMCC 1.1325</strain>
    </source>
</reference>
<dbReference type="AlphaFoldDB" id="A0A365Y647"/>
<proteinExistence type="inferred from homology"/>
<dbReference type="InterPro" id="IPR050834">
    <property type="entry name" value="Glycosyltransf_2"/>
</dbReference>